<dbReference type="PANTHER" id="PTHR39597:SF1">
    <property type="entry name" value="UBA DOMAIN-CONTAINING PROTEIN RUP1"/>
    <property type="match status" value="1"/>
</dbReference>
<feature type="compositionally biased region" description="Basic and acidic residues" evidence="2">
    <location>
        <begin position="69"/>
        <end position="82"/>
    </location>
</feature>
<reference evidence="4" key="1">
    <citation type="submission" date="2020-01" db="EMBL/GenBank/DDBJ databases">
        <authorList>
            <consortium name="DOE Joint Genome Institute"/>
            <person name="Haridas S."/>
            <person name="Albert R."/>
            <person name="Binder M."/>
            <person name="Bloem J."/>
            <person name="Labutti K."/>
            <person name="Salamov A."/>
            <person name="Andreopoulos B."/>
            <person name="Baker S.E."/>
            <person name="Barry K."/>
            <person name="Bills G."/>
            <person name="Bluhm B.H."/>
            <person name="Cannon C."/>
            <person name="Castanera R."/>
            <person name="Culley D.E."/>
            <person name="Daum C."/>
            <person name="Ezra D."/>
            <person name="Gonzalez J.B."/>
            <person name="Henrissat B."/>
            <person name="Kuo A."/>
            <person name="Liang C."/>
            <person name="Lipzen A."/>
            <person name="Lutzoni F."/>
            <person name="Magnuson J."/>
            <person name="Mondo S."/>
            <person name="Nolan M."/>
            <person name="Ohm R."/>
            <person name="Pangilinan J."/>
            <person name="Park H.-J."/>
            <person name="Ramirez L."/>
            <person name="Alfaro M."/>
            <person name="Sun H."/>
            <person name="Tritt A."/>
            <person name="Yoshinaga Y."/>
            <person name="Zwiers L.-H."/>
            <person name="Turgeon B.G."/>
            <person name="Goodwin S.B."/>
            <person name="Spatafora J.W."/>
            <person name="Crous P.W."/>
            <person name="Grigoriev I.V."/>
        </authorList>
    </citation>
    <scope>NUCLEOTIDE SEQUENCE</scope>
    <source>
        <strain evidence="4">CBS 342.82</strain>
    </source>
</reference>
<proteinExistence type="predicted"/>
<feature type="compositionally biased region" description="Polar residues" evidence="2">
    <location>
        <begin position="85"/>
        <end position="95"/>
    </location>
</feature>
<accession>A0A6J3M504</accession>
<evidence type="ECO:0008006" key="5">
    <source>
        <dbReference type="Google" id="ProtNLM"/>
    </source>
</evidence>
<evidence type="ECO:0000256" key="1">
    <source>
        <dbReference type="SAM" id="Coils"/>
    </source>
</evidence>
<feature type="region of interest" description="Disordered" evidence="2">
    <location>
        <begin position="52"/>
        <end position="120"/>
    </location>
</feature>
<dbReference type="GO" id="GO:0016579">
    <property type="term" value="P:protein deubiquitination"/>
    <property type="evidence" value="ECO:0007669"/>
    <property type="project" value="TreeGrafter"/>
</dbReference>
<dbReference type="RefSeq" id="XP_033460014.1">
    <property type="nucleotide sequence ID" value="XM_033600389.1"/>
</dbReference>
<dbReference type="PANTHER" id="PTHR39597">
    <property type="entry name" value="UBA DOMAIN-CONTAINING PROTEIN RUP1"/>
    <property type="match status" value="1"/>
</dbReference>
<evidence type="ECO:0000313" key="3">
    <source>
        <dbReference type="Proteomes" id="UP000504637"/>
    </source>
</evidence>
<evidence type="ECO:0000313" key="4">
    <source>
        <dbReference type="RefSeq" id="XP_033460014.1"/>
    </source>
</evidence>
<dbReference type="GO" id="GO:0005634">
    <property type="term" value="C:nucleus"/>
    <property type="evidence" value="ECO:0007669"/>
    <property type="project" value="TreeGrafter"/>
</dbReference>
<sequence length="714" mass="78356">KSPLQQSEDMKKEPSADDIATVCAFSGTNAGLAARYLKAKDNNVEAAVNAILENEDIDKLEQSSSQYDHSWDEGHFTGDRDGTGMNLQPLGSSHAPTRGPSPAPSLNHQPPKSRNEEDTDLERALQASRAELGGAPQQETGILVHDGTEVKQFGPATKEHYDDNRWAMVPSVRTSSAQNEDVPDPDAAQRIHSAGEPRFIKHTPSGDYTPNFITICHAVPAAREALLNRHLVRPDYGKDGDWWRGRAIGLPRIVHITDGSLAEPSLDDHDELIAETQRLMAFLDESARSYGNIGGLKQAEAFSITGFRGSDELRSGTLLELFLNQWTKAAVAKADDATIAASASKLFTTTVGTSSPEGMDTPHLALIDMAVTSAEGQKTDLFELLDGLIWETEPGEVEMTDNYLESPAEILVMRLRAIPETKSQLGVEVPASFHIDKYLKGNVAATRGIRQEMVLAKRRMIRIGKLESELNYWSSPNNNVKLEAKSLLKHSLGHFSGQNRRDADKNDTTNTRSGEGDAPQEYADVAAKLESVMASIEQKLELLAREKEKTRQMLADLSKSSAVFGDAGGKHRYTLRGVATKPNITYVLRRKDDEPPTPTAARLGASSDSQPVIRVEEKPVEDFDEEDTTPRDHQWWRIDYEVSTAVALQPPPRITISKAPDYDVLRAVELEHNSALLVYASEAASSPSATSSAPLPEPLLEFVSRDNDLFKAEL</sequence>
<dbReference type="Proteomes" id="UP000504637">
    <property type="component" value="Unplaced"/>
</dbReference>
<feature type="region of interest" description="Disordered" evidence="2">
    <location>
        <begin position="590"/>
        <end position="610"/>
    </location>
</feature>
<feature type="region of interest" description="Disordered" evidence="2">
    <location>
        <begin position="493"/>
        <end position="519"/>
    </location>
</feature>
<feature type="non-terminal residue" evidence="4">
    <location>
        <position position="714"/>
    </location>
</feature>
<keyword evidence="1" id="KW-0175">Coiled coil</keyword>
<dbReference type="InterPro" id="IPR055335">
    <property type="entry name" value="Ucp6/RUP1"/>
</dbReference>
<protein>
    <recommendedName>
        <fullName evidence="5">UBA domain-containing protein</fullName>
    </recommendedName>
</protein>
<feature type="coiled-coil region" evidence="1">
    <location>
        <begin position="526"/>
        <end position="560"/>
    </location>
</feature>
<dbReference type="Pfam" id="PF14555">
    <property type="entry name" value="UBA_4"/>
    <property type="match status" value="1"/>
</dbReference>
<dbReference type="GeneID" id="54358189"/>
<reference evidence="4" key="3">
    <citation type="submission" date="2025-08" db="UniProtKB">
        <authorList>
            <consortium name="RefSeq"/>
        </authorList>
    </citation>
    <scope>IDENTIFICATION</scope>
    <source>
        <strain evidence="4">CBS 342.82</strain>
    </source>
</reference>
<reference evidence="4" key="2">
    <citation type="submission" date="2020-04" db="EMBL/GenBank/DDBJ databases">
        <authorList>
            <consortium name="NCBI Genome Project"/>
        </authorList>
    </citation>
    <scope>NUCLEOTIDE SEQUENCE</scope>
    <source>
        <strain evidence="4">CBS 342.82</strain>
    </source>
</reference>
<dbReference type="GO" id="GO:0005829">
    <property type="term" value="C:cytosol"/>
    <property type="evidence" value="ECO:0007669"/>
    <property type="project" value="TreeGrafter"/>
</dbReference>
<organism evidence="4">
    <name type="scientific">Dissoconium aciculare CBS 342.82</name>
    <dbReference type="NCBI Taxonomy" id="1314786"/>
    <lineage>
        <taxon>Eukaryota</taxon>
        <taxon>Fungi</taxon>
        <taxon>Dikarya</taxon>
        <taxon>Ascomycota</taxon>
        <taxon>Pezizomycotina</taxon>
        <taxon>Dothideomycetes</taxon>
        <taxon>Dothideomycetidae</taxon>
        <taxon>Mycosphaerellales</taxon>
        <taxon>Dissoconiaceae</taxon>
        <taxon>Dissoconium</taxon>
    </lineage>
</organism>
<dbReference type="AlphaFoldDB" id="A0A6J3M504"/>
<evidence type="ECO:0000256" key="2">
    <source>
        <dbReference type="SAM" id="MobiDB-lite"/>
    </source>
</evidence>
<keyword evidence="3" id="KW-1185">Reference proteome</keyword>
<gene>
    <name evidence="4" type="ORF">K489DRAFT_299778</name>
</gene>
<feature type="non-terminal residue" evidence="4">
    <location>
        <position position="1"/>
    </location>
</feature>
<dbReference type="OrthoDB" id="4489171at2759"/>
<name>A0A6J3M504_9PEZI</name>